<reference evidence="1" key="1">
    <citation type="submission" date="2020-08" db="EMBL/GenBank/DDBJ databases">
        <title>Multicomponent nature underlies the extraordinary mechanical properties of spider dragline silk.</title>
        <authorList>
            <person name="Kono N."/>
            <person name="Nakamura H."/>
            <person name="Mori M."/>
            <person name="Yoshida Y."/>
            <person name="Ohtoshi R."/>
            <person name="Malay A.D."/>
            <person name="Moran D.A.P."/>
            <person name="Tomita M."/>
            <person name="Numata K."/>
            <person name="Arakawa K."/>
        </authorList>
    </citation>
    <scope>NUCLEOTIDE SEQUENCE</scope>
</reference>
<name>A0A8X6XIL4_9ARAC</name>
<organism evidence="1 2">
    <name type="scientific">Trichonephila inaurata madagascariensis</name>
    <dbReference type="NCBI Taxonomy" id="2747483"/>
    <lineage>
        <taxon>Eukaryota</taxon>
        <taxon>Metazoa</taxon>
        <taxon>Ecdysozoa</taxon>
        <taxon>Arthropoda</taxon>
        <taxon>Chelicerata</taxon>
        <taxon>Arachnida</taxon>
        <taxon>Araneae</taxon>
        <taxon>Araneomorphae</taxon>
        <taxon>Entelegynae</taxon>
        <taxon>Araneoidea</taxon>
        <taxon>Nephilidae</taxon>
        <taxon>Trichonephila</taxon>
        <taxon>Trichonephila inaurata</taxon>
    </lineage>
</organism>
<evidence type="ECO:0000313" key="1">
    <source>
        <dbReference type="EMBL" id="GFY53841.1"/>
    </source>
</evidence>
<evidence type="ECO:0000313" key="2">
    <source>
        <dbReference type="Proteomes" id="UP000886998"/>
    </source>
</evidence>
<dbReference type="Proteomes" id="UP000886998">
    <property type="component" value="Unassembled WGS sequence"/>
</dbReference>
<keyword evidence="2" id="KW-1185">Reference proteome</keyword>
<protein>
    <submittedName>
        <fullName evidence="1">Uncharacterized protein</fullName>
    </submittedName>
</protein>
<comment type="caution">
    <text evidence="1">The sequence shown here is derived from an EMBL/GenBank/DDBJ whole genome shotgun (WGS) entry which is preliminary data.</text>
</comment>
<proteinExistence type="predicted"/>
<dbReference type="EMBL" id="BMAV01009522">
    <property type="protein sequence ID" value="GFY53841.1"/>
    <property type="molecule type" value="Genomic_DNA"/>
</dbReference>
<sequence>MSTGSLPADSFYSGLEIPNSPAFSKALQCLSFSTRRRVLQGLFWLFRTQRSSSPFLVKAVLRTRRCAFSALDIHFFLPTKLSRTPQMLNALSTRGSANYARCGKRIFHIRMLN</sequence>
<dbReference type="AlphaFoldDB" id="A0A8X6XIL4"/>
<gene>
    <name evidence="1" type="ORF">TNIN_362291</name>
</gene>
<accession>A0A8X6XIL4</accession>